<dbReference type="InterPro" id="IPR036526">
    <property type="entry name" value="C-N_Hydrolase_sf"/>
</dbReference>
<dbReference type="OrthoDB" id="10250282at2759"/>
<dbReference type="FunCoup" id="A0A4S2MXW7">
    <property type="interactions" value="90"/>
</dbReference>
<feature type="domain" description="CN hydrolase" evidence="1">
    <location>
        <begin position="2"/>
        <end position="255"/>
    </location>
</feature>
<dbReference type="Gene3D" id="3.60.110.10">
    <property type="entry name" value="Carbon-nitrogen hydrolase"/>
    <property type="match status" value="1"/>
</dbReference>
<dbReference type="Pfam" id="PF00795">
    <property type="entry name" value="CN_hydrolase"/>
    <property type="match status" value="1"/>
</dbReference>
<dbReference type="SUPFAM" id="SSF56317">
    <property type="entry name" value="Carbon-nitrogen hydrolase"/>
    <property type="match status" value="1"/>
</dbReference>
<evidence type="ECO:0000313" key="2">
    <source>
        <dbReference type="EMBL" id="TGZ81497.1"/>
    </source>
</evidence>
<organism evidence="2 3">
    <name type="scientific">Ascodesmis nigricans</name>
    <dbReference type="NCBI Taxonomy" id="341454"/>
    <lineage>
        <taxon>Eukaryota</taxon>
        <taxon>Fungi</taxon>
        <taxon>Dikarya</taxon>
        <taxon>Ascomycota</taxon>
        <taxon>Pezizomycotina</taxon>
        <taxon>Pezizomycetes</taxon>
        <taxon>Pezizales</taxon>
        <taxon>Ascodesmidaceae</taxon>
        <taxon>Ascodesmis</taxon>
    </lineage>
</organism>
<proteinExistence type="predicted"/>
<protein>
    <submittedName>
        <fullName evidence="2">Carbon-nitrogen hydrolase</fullName>
    </submittedName>
</protein>
<dbReference type="AlphaFoldDB" id="A0A4S2MXW7"/>
<accession>A0A4S2MXW7</accession>
<sequence>MVLIAVGQFCATSDIEANTAICMQIVEKAVSQGAKILFLPEASDYLPTPTKPSHTLCHPPTTSPLLTTLLHLSTHHSLPILVGVHTPSPLPTHVYNALLYLTPTSGITATYNKLHLFTLPSLSISETSSTLPGDSLTPPIPTPIGQLGLQICFDLRFGEALRRLVEMGAEVVCYPSAFTVETGREHWEVLVRARAVEGQCWVVAAAQGGDNGEGRRCWGGSLVVDPWGRVRWRGRTVDDGVEGWEVGVVEVEMGMVQEVRERLRLVRRGDLFGGC</sequence>
<dbReference type="Proteomes" id="UP000298138">
    <property type="component" value="Unassembled WGS sequence"/>
</dbReference>
<evidence type="ECO:0000313" key="3">
    <source>
        <dbReference type="Proteomes" id="UP000298138"/>
    </source>
</evidence>
<dbReference type="InParanoid" id="A0A4S2MXW7"/>
<keyword evidence="2" id="KW-0378">Hydrolase</keyword>
<name>A0A4S2MXW7_9PEZI</name>
<dbReference type="EMBL" id="ML220119">
    <property type="protein sequence ID" value="TGZ81497.1"/>
    <property type="molecule type" value="Genomic_DNA"/>
</dbReference>
<gene>
    <name evidence="2" type="ORF">EX30DRAFT_331078</name>
</gene>
<keyword evidence="3" id="KW-1185">Reference proteome</keyword>
<dbReference type="STRING" id="341454.A0A4S2MXW7"/>
<reference evidence="2 3" key="1">
    <citation type="submission" date="2019-04" db="EMBL/GenBank/DDBJ databases">
        <title>Comparative genomics and transcriptomics to analyze fruiting body development in filamentous ascomycetes.</title>
        <authorList>
            <consortium name="DOE Joint Genome Institute"/>
            <person name="Lutkenhaus R."/>
            <person name="Traeger S."/>
            <person name="Breuer J."/>
            <person name="Kuo A."/>
            <person name="Lipzen A."/>
            <person name="Pangilinan J."/>
            <person name="Dilworth D."/>
            <person name="Sandor L."/>
            <person name="Poggeler S."/>
            <person name="Barry K."/>
            <person name="Grigoriev I.V."/>
            <person name="Nowrousian M."/>
        </authorList>
    </citation>
    <scope>NUCLEOTIDE SEQUENCE [LARGE SCALE GENOMIC DNA]</scope>
    <source>
        <strain evidence="2 3">CBS 389.68</strain>
    </source>
</reference>
<dbReference type="GO" id="GO:0016787">
    <property type="term" value="F:hydrolase activity"/>
    <property type="evidence" value="ECO:0007669"/>
    <property type="project" value="UniProtKB-KW"/>
</dbReference>
<evidence type="ECO:0000259" key="1">
    <source>
        <dbReference type="PROSITE" id="PS50263"/>
    </source>
</evidence>
<dbReference type="InterPro" id="IPR003010">
    <property type="entry name" value="C-N_Hydrolase"/>
</dbReference>
<dbReference type="PROSITE" id="PS50263">
    <property type="entry name" value="CN_HYDROLASE"/>
    <property type="match status" value="1"/>
</dbReference>
<dbReference type="PANTHER" id="PTHR23088:SF27">
    <property type="entry name" value="DEAMINATED GLUTATHIONE AMIDASE"/>
    <property type="match status" value="1"/>
</dbReference>
<dbReference type="PANTHER" id="PTHR23088">
    <property type="entry name" value="NITRILASE-RELATED"/>
    <property type="match status" value="1"/>
</dbReference>